<dbReference type="InterPro" id="IPR002347">
    <property type="entry name" value="SDR_fam"/>
</dbReference>
<sequence length="274" mass="29024">MTLSFDKPVRAVVTGAGGGLGRALCLELARRNARIVAADIDLAGAQETASMVEKLGSRVHALACDVAQRSAVAELASSAASLLGGVDLLINNAGVATSGPVDAIPQADWEWIMGVNLWGVIYGCEQFVPHMRAQGGGHVINVASSAGLLCTPMMAPYNVTKAGVVALSETMAAELAPANIGVTVLCPTFFRTRIIDAGRHHGENGASRAASKLMDRAKMQAPEVARFALDAAAAGTLYALPHADGSWLWRLKRLAPERFYQKLVPRYFSRFARR</sequence>
<dbReference type="RefSeq" id="WP_272083987.1">
    <property type="nucleotide sequence ID" value="NZ_JAQNDL010000001.1"/>
</dbReference>
<dbReference type="Pfam" id="PF00106">
    <property type="entry name" value="adh_short"/>
    <property type="match status" value="1"/>
</dbReference>
<dbReference type="PANTHER" id="PTHR43391">
    <property type="entry name" value="RETINOL DEHYDROGENASE-RELATED"/>
    <property type="match status" value="1"/>
</dbReference>
<gene>
    <name evidence="5" type="ORF">POL25_01590</name>
</gene>
<keyword evidence="2" id="KW-0521">NADP</keyword>
<dbReference type="EMBL" id="JAQNDL010000001">
    <property type="protein sequence ID" value="MDC0715562.1"/>
    <property type="molecule type" value="Genomic_DNA"/>
</dbReference>
<dbReference type="InterPro" id="IPR020904">
    <property type="entry name" value="Sc_DH/Rdtase_CS"/>
</dbReference>
<dbReference type="Proteomes" id="UP001221686">
    <property type="component" value="Unassembled WGS sequence"/>
</dbReference>
<evidence type="ECO:0000256" key="4">
    <source>
        <dbReference type="RuleBase" id="RU000363"/>
    </source>
</evidence>
<evidence type="ECO:0000256" key="3">
    <source>
        <dbReference type="ARBA" id="ARBA00023002"/>
    </source>
</evidence>
<evidence type="ECO:0000313" key="6">
    <source>
        <dbReference type="Proteomes" id="UP001221686"/>
    </source>
</evidence>
<evidence type="ECO:0000313" key="5">
    <source>
        <dbReference type="EMBL" id="MDC0715562.1"/>
    </source>
</evidence>
<dbReference type="PRINTS" id="PR00081">
    <property type="entry name" value="GDHRDH"/>
</dbReference>
<dbReference type="Gene3D" id="3.40.50.720">
    <property type="entry name" value="NAD(P)-binding Rossmann-like Domain"/>
    <property type="match status" value="1"/>
</dbReference>
<comment type="caution">
    <text evidence="5">The sequence shown here is derived from an EMBL/GenBank/DDBJ whole genome shotgun (WGS) entry which is preliminary data.</text>
</comment>
<dbReference type="PANTHER" id="PTHR43391:SF14">
    <property type="entry name" value="DEHYDROGENASE_REDUCTASE SDR FAMILY PROTEIN 7-LIKE"/>
    <property type="match status" value="1"/>
</dbReference>
<dbReference type="PROSITE" id="PS00061">
    <property type="entry name" value="ADH_SHORT"/>
    <property type="match status" value="1"/>
</dbReference>
<proteinExistence type="inferred from homology"/>
<dbReference type="InterPro" id="IPR036291">
    <property type="entry name" value="NAD(P)-bd_dom_sf"/>
</dbReference>
<keyword evidence="3" id="KW-0560">Oxidoreductase</keyword>
<protein>
    <submittedName>
        <fullName evidence="5">SDR family NAD(P)-dependent oxidoreductase</fullName>
    </submittedName>
</protein>
<dbReference type="CDD" id="cd05233">
    <property type="entry name" value="SDR_c"/>
    <property type="match status" value="1"/>
</dbReference>
<keyword evidence="6" id="KW-1185">Reference proteome</keyword>
<dbReference type="PRINTS" id="PR00080">
    <property type="entry name" value="SDRFAMILY"/>
</dbReference>
<organism evidence="5 6">
    <name type="scientific">Nannocystis bainbridge</name>
    <dbReference type="NCBI Taxonomy" id="2995303"/>
    <lineage>
        <taxon>Bacteria</taxon>
        <taxon>Pseudomonadati</taxon>
        <taxon>Myxococcota</taxon>
        <taxon>Polyangia</taxon>
        <taxon>Nannocystales</taxon>
        <taxon>Nannocystaceae</taxon>
        <taxon>Nannocystis</taxon>
    </lineage>
</organism>
<evidence type="ECO:0000256" key="2">
    <source>
        <dbReference type="ARBA" id="ARBA00022857"/>
    </source>
</evidence>
<dbReference type="SUPFAM" id="SSF51735">
    <property type="entry name" value="NAD(P)-binding Rossmann-fold domains"/>
    <property type="match status" value="1"/>
</dbReference>
<comment type="similarity">
    <text evidence="1 4">Belongs to the short-chain dehydrogenases/reductases (SDR) family.</text>
</comment>
<accession>A0ABT5DT24</accession>
<reference evidence="5 6" key="1">
    <citation type="submission" date="2022-11" db="EMBL/GenBank/DDBJ databases">
        <title>Minimal conservation of predation-associated metabolite biosynthetic gene clusters underscores biosynthetic potential of Myxococcota including descriptions for ten novel species: Archangium lansinium sp. nov., Myxococcus landrumus sp. nov., Nannocystis bai.</title>
        <authorList>
            <person name="Ahearne A."/>
            <person name="Stevens C."/>
            <person name="Dowd S."/>
        </authorList>
    </citation>
    <scope>NUCLEOTIDE SEQUENCE [LARGE SCALE GENOMIC DNA]</scope>
    <source>
        <strain evidence="5 6">BB15-2</strain>
    </source>
</reference>
<evidence type="ECO:0000256" key="1">
    <source>
        <dbReference type="ARBA" id="ARBA00006484"/>
    </source>
</evidence>
<name>A0ABT5DT24_9BACT</name>